<dbReference type="AlphaFoldDB" id="W9GKZ7"/>
<sequence>MFDPFEPLRRFDRMFNEGSRGTAMPMDLYRSGDTFTVRMDLPGVDPESIDIDVDDRTLTVRADRHQDEHAEGATWVSRERMSGTYARQLTLGRGLALDKISAEYRDGVLTLQIPVAEEAKPRKISVSHSGTGSSPAVEGAGGASGGSSRAGGSSEGSGASSGASGQTVQGEMSSSS</sequence>
<dbReference type="InterPro" id="IPR008978">
    <property type="entry name" value="HSP20-like_chaperone"/>
</dbReference>
<comment type="caution">
    <text evidence="5">The sequence shown here is derived from an EMBL/GenBank/DDBJ whole genome shotgun (WGS) entry which is preliminary data.</text>
</comment>
<reference evidence="6" key="1">
    <citation type="submission" date="2013-08" db="EMBL/GenBank/DDBJ databases">
        <title>Intrasporangium oryzae NRRL B-24470.</title>
        <authorList>
            <person name="Liu H."/>
            <person name="Wang G."/>
        </authorList>
    </citation>
    <scope>NUCLEOTIDE SEQUENCE [LARGE SCALE GENOMIC DNA]</scope>
    <source>
        <strain evidence="6">Q5-1</strain>
    </source>
</reference>
<comment type="similarity">
    <text evidence="1 2">Belongs to the small heat shock protein (HSP20) family.</text>
</comment>
<dbReference type="SUPFAM" id="SSF49764">
    <property type="entry name" value="HSP20-like chaperones"/>
    <property type="match status" value="1"/>
</dbReference>
<keyword evidence="6" id="KW-1185">Reference proteome</keyword>
<protein>
    <submittedName>
        <fullName evidence="5">Heat-shock protein Hsp20</fullName>
    </submittedName>
</protein>
<evidence type="ECO:0000256" key="3">
    <source>
        <dbReference type="SAM" id="MobiDB-lite"/>
    </source>
</evidence>
<name>W9GKZ7_9MICO</name>
<dbReference type="Pfam" id="PF00011">
    <property type="entry name" value="HSP20"/>
    <property type="match status" value="1"/>
</dbReference>
<feature type="domain" description="SHSP" evidence="4">
    <location>
        <begin position="17"/>
        <end position="129"/>
    </location>
</feature>
<feature type="region of interest" description="Disordered" evidence="3">
    <location>
        <begin position="120"/>
        <end position="176"/>
    </location>
</feature>
<evidence type="ECO:0000256" key="2">
    <source>
        <dbReference type="RuleBase" id="RU003616"/>
    </source>
</evidence>
<dbReference type="Proteomes" id="UP000019494">
    <property type="component" value="Unassembled WGS sequence"/>
</dbReference>
<dbReference type="PROSITE" id="PS01031">
    <property type="entry name" value="SHSP"/>
    <property type="match status" value="1"/>
</dbReference>
<evidence type="ECO:0000313" key="5">
    <source>
        <dbReference type="EMBL" id="EWT04534.1"/>
    </source>
</evidence>
<organism evidence="5 6">
    <name type="scientific">Intrasporangium chromatireducens Q5-1</name>
    <dbReference type="NCBI Taxonomy" id="584657"/>
    <lineage>
        <taxon>Bacteria</taxon>
        <taxon>Bacillati</taxon>
        <taxon>Actinomycetota</taxon>
        <taxon>Actinomycetes</taxon>
        <taxon>Micrococcales</taxon>
        <taxon>Intrasporangiaceae</taxon>
        <taxon>Intrasporangium</taxon>
    </lineage>
</organism>
<evidence type="ECO:0000313" key="6">
    <source>
        <dbReference type="Proteomes" id="UP000019494"/>
    </source>
</evidence>
<proteinExistence type="inferred from homology"/>
<evidence type="ECO:0000256" key="1">
    <source>
        <dbReference type="PROSITE-ProRule" id="PRU00285"/>
    </source>
</evidence>
<dbReference type="PANTHER" id="PTHR11527">
    <property type="entry name" value="HEAT-SHOCK PROTEIN 20 FAMILY MEMBER"/>
    <property type="match status" value="1"/>
</dbReference>
<evidence type="ECO:0000259" key="4">
    <source>
        <dbReference type="PROSITE" id="PS01031"/>
    </source>
</evidence>
<feature type="compositionally biased region" description="Gly residues" evidence="3">
    <location>
        <begin position="139"/>
        <end position="155"/>
    </location>
</feature>
<feature type="compositionally biased region" description="Polar residues" evidence="3">
    <location>
        <begin position="166"/>
        <end position="176"/>
    </location>
</feature>
<gene>
    <name evidence="5" type="ORF">N864_23200</name>
</gene>
<dbReference type="InterPro" id="IPR002068">
    <property type="entry name" value="A-crystallin/Hsp20_dom"/>
</dbReference>
<dbReference type="OrthoDB" id="5242916at2"/>
<dbReference type="Gene3D" id="2.60.40.790">
    <property type="match status" value="1"/>
</dbReference>
<accession>W9GKZ7</accession>
<feature type="compositionally biased region" description="Low complexity" evidence="3">
    <location>
        <begin position="156"/>
        <end position="165"/>
    </location>
</feature>
<dbReference type="EMBL" id="AWQS01000227">
    <property type="protein sequence ID" value="EWT04534.1"/>
    <property type="molecule type" value="Genomic_DNA"/>
</dbReference>
<dbReference type="InterPro" id="IPR031107">
    <property type="entry name" value="Small_HSP"/>
</dbReference>
<dbReference type="CDD" id="cd06464">
    <property type="entry name" value="ACD_sHsps-like"/>
    <property type="match status" value="1"/>
</dbReference>